<dbReference type="GO" id="GO:0005524">
    <property type="term" value="F:ATP binding"/>
    <property type="evidence" value="ECO:0007669"/>
    <property type="project" value="UniProtKB-KW"/>
</dbReference>
<keyword evidence="8" id="KW-0902">Two-component regulatory system</keyword>
<dbReference type="Gene3D" id="1.10.287.130">
    <property type="match status" value="1"/>
</dbReference>
<dbReference type="CDD" id="cd00075">
    <property type="entry name" value="HATPase"/>
    <property type="match status" value="1"/>
</dbReference>
<keyword evidence="7" id="KW-0067">ATP-binding</keyword>
<evidence type="ECO:0000256" key="5">
    <source>
        <dbReference type="ARBA" id="ARBA00022741"/>
    </source>
</evidence>
<dbReference type="InterPro" id="IPR003594">
    <property type="entry name" value="HATPase_dom"/>
</dbReference>
<dbReference type="EMBL" id="MSCH01000003">
    <property type="protein sequence ID" value="PQJ52809.1"/>
    <property type="molecule type" value="Genomic_DNA"/>
</dbReference>
<keyword evidence="6 11" id="KW-0418">Kinase</keyword>
<evidence type="ECO:0000256" key="2">
    <source>
        <dbReference type="ARBA" id="ARBA00012438"/>
    </source>
</evidence>
<dbReference type="InterPro" id="IPR036890">
    <property type="entry name" value="HATPase_C_sf"/>
</dbReference>
<evidence type="ECO:0000256" key="7">
    <source>
        <dbReference type="ARBA" id="ARBA00022840"/>
    </source>
</evidence>
<feature type="transmembrane region" description="Helical" evidence="9">
    <location>
        <begin position="160"/>
        <end position="182"/>
    </location>
</feature>
<comment type="caution">
    <text evidence="11">The sequence shown here is derived from an EMBL/GenBank/DDBJ whole genome shotgun (WGS) entry which is preliminary data.</text>
</comment>
<dbReference type="SMART" id="SM00387">
    <property type="entry name" value="HATPase_c"/>
    <property type="match status" value="1"/>
</dbReference>
<dbReference type="RefSeq" id="WP_105051280.1">
    <property type="nucleotide sequence ID" value="NZ_BMYG01000004.1"/>
</dbReference>
<evidence type="ECO:0000256" key="3">
    <source>
        <dbReference type="ARBA" id="ARBA00022553"/>
    </source>
</evidence>
<evidence type="ECO:0000256" key="6">
    <source>
        <dbReference type="ARBA" id="ARBA00022777"/>
    </source>
</evidence>
<sequence>MKISSKLMVIVALTFFEINLTLWSVFEVAKGATFHQLNFLHLKYSSIFSNEITKIENGSSSFSIAQLKFDINNIRQQPIDCLDQVNALDRFMMEQIGTDDALDICEKDIQSADRVLAYLDKFSEGTGDRDSLVQELKVASDAFNENSILFEKPIVETVAFIMRTMIPLVIIVSFFNILFITYMSRNIKSSINSVINLLSNPNSKESLDTEIDKNVTGELKTLLDVAKKRVIKELMVKEINQKLESLVEKRTLNLTRANEELAQFAYRASHDLKAPLTSTKRLAQFIKEDIKDGELNTALNDTDKIIAQMIKLEQLVMGILALTEADSSEKELVEIDFESILLELKSTTSELQKDNDCIFIVDINVQKPMKNEKVRIVQILENLVSNAIKYSYQNHEQSFVKISVVEESNSYVIQVGDNGLGIPKSRQGEVFQMFKRFHPNVSFGSGLGMAIVKKHVDYMGGTIEMKSSGTGTIFTIVFVKESVK</sequence>
<dbReference type="Proteomes" id="UP000239007">
    <property type="component" value="Unassembled WGS sequence"/>
</dbReference>
<proteinExistence type="predicted"/>
<evidence type="ECO:0000256" key="9">
    <source>
        <dbReference type="SAM" id="Phobius"/>
    </source>
</evidence>
<dbReference type="GO" id="GO:0000155">
    <property type="term" value="F:phosphorelay sensor kinase activity"/>
    <property type="evidence" value="ECO:0007669"/>
    <property type="project" value="InterPro"/>
</dbReference>
<organism evidence="11 12">
    <name type="scientific">Psychrosphaera saromensis</name>
    <dbReference type="NCBI Taxonomy" id="716813"/>
    <lineage>
        <taxon>Bacteria</taxon>
        <taxon>Pseudomonadati</taxon>
        <taxon>Pseudomonadota</taxon>
        <taxon>Gammaproteobacteria</taxon>
        <taxon>Alteromonadales</taxon>
        <taxon>Pseudoalteromonadaceae</taxon>
        <taxon>Psychrosphaera</taxon>
    </lineage>
</organism>
<reference evidence="11 12" key="1">
    <citation type="submission" date="2016-12" db="EMBL/GenBank/DDBJ databases">
        <title>Diversity of luminous bacteria.</title>
        <authorList>
            <person name="Yoshizawa S."/>
            <person name="Kogure K."/>
        </authorList>
    </citation>
    <scope>NUCLEOTIDE SEQUENCE [LARGE SCALE GENOMIC DNA]</scope>
    <source>
        <strain evidence="11 12">SA4-48</strain>
    </source>
</reference>
<evidence type="ECO:0000256" key="4">
    <source>
        <dbReference type="ARBA" id="ARBA00022679"/>
    </source>
</evidence>
<evidence type="ECO:0000256" key="8">
    <source>
        <dbReference type="ARBA" id="ARBA00023012"/>
    </source>
</evidence>
<keyword evidence="5" id="KW-0547">Nucleotide-binding</keyword>
<keyword evidence="3" id="KW-0597">Phosphoprotein</keyword>
<feature type="transmembrane region" description="Helical" evidence="9">
    <location>
        <begin position="7"/>
        <end position="26"/>
    </location>
</feature>
<dbReference type="EC" id="2.7.13.3" evidence="2"/>
<dbReference type="InterPro" id="IPR050351">
    <property type="entry name" value="BphY/WalK/GraS-like"/>
</dbReference>
<dbReference type="OrthoDB" id="9808408at2"/>
<gene>
    <name evidence="11" type="ORF">BTO11_03490</name>
</gene>
<keyword evidence="4" id="KW-0808">Transferase</keyword>
<dbReference type="GO" id="GO:0007234">
    <property type="term" value="P:osmosensory signaling via phosphorelay pathway"/>
    <property type="evidence" value="ECO:0007669"/>
    <property type="project" value="TreeGrafter"/>
</dbReference>
<dbReference type="AlphaFoldDB" id="A0A2S7USU1"/>
<comment type="catalytic activity">
    <reaction evidence="1">
        <text>ATP + protein L-histidine = ADP + protein N-phospho-L-histidine.</text>
        <dbReference type="EC" id="2.7.13.3"/>
    </reaction>
</comment>
<dbReference type="PRINTS" id="PR00344">
    <property type="entry name" value="BCTRLSENSOR"/>
</dbReference>
<dbReference type="PROSITE" id="PS50109">
    <property type="entry name" value="HIS_KIN"/>
    <property type="match status" value="1"/>
</dbReference>
<accession>A0A2S7USU1</accession>
<dbReference type="SUPFAM" id="SSF55874">
    <property type="entry name" value="ATPase domain of HSP90 chaperone/DNA topoisomerase II/histidine kinase"/>
    <property type="match status" value="1"/>
</dbReference>
<evidence type="ECO:0000313" key="12">
    <source>
        <dbReference type="Proteomes" id="UP000239007"/>
    </source>
</evidence>
<feature type="domain" description="Histidine kinase" evidence="10">
    <location>
        <begin position="267"/>
        <end position="482"/>
    </location>
</feature>
<dbReference type="PANTHER" id="PTHR42878">
    <property type="entry name" value="TWO-COMPONENT HISTIDINE KINASE"/>
    <property type="match status" value="1"/>
</dbReference>
<dbReference type="InterPro" id="IPR036097">
    <property type="entry name" value="HisK_dim/P_sf"/>
</dbReference>
<dbReference type="PANTHER" id="PTHR42878:SF7">
    <property type="entry name" value="SENSOR HISTIDINE KINASE GLRK"/>
    <property type="match status" value="1"/>
</dbReference>
<evidence type="ECO:0000313" key="11">
    <source>
        <dbReference type="EMBL" id="PQJ52809.1"/>
    </source>
</evidence>
<dbReference type="GO" id="GO:0030295">
    <property type="term" value="F:protein kinase activator activity"/>
    <property type="evidence" value="ECO:0007669"/>
    <property type="project" value="TreeGrafter"/>
</dbReference>
<keyword evidence="9" id="KW-0812">Transmembrane</keyword>
<dbReference type="InterPro" id="IPR005467">
    <property type="entry name" value="His_kinase_dom"/>
</dbReference>
<keyword evidence="9" id="KW-0472">Membrane</keyword>
<keyword evidence="12" id="KW-1185">Reference proteome</keyword>
<dbReference type="CDD" id="cd00082">
    <property type="entry name" value="HisKA"/>
    <property type="match status" value="1"/>
</dbReference>
<keyword evidence="9" id="KW-1133">Transmembrane helix</keyword>
<evidence type="ECO:0000259" key="10">
    <source>
        <dbReference type="PROSITE" id="PS50109"/>
    </source>
</evidence>
<dbReference type="Pfam" id="PF02518">
    <property type="entry name" value="HATPase_c"/>
    <property type="match status" value="1"/>
</dbReference>
<protein>
    <recommendedName>
        <fullName evidence="2">histidine kinase</fullName>
        <ecNumber evidence="2">2.7.13.3</ecNumber>
    </recommendedName>
</protein>
<dbReference type="InterPro" id="IPR003661">
    <property type="entry name" value="HisK_dim/P_dom"/>
</dbReference>
<dbReference type="GO" id="GO:0000156">
    <property type="term" value="F:phosphorelay response regulator activity"/>
    <property type="evidence" value="ECO:0007669"/>
    <property type="project" value="TreeGrafter"/>
</dbReference>
<name>A0A2S7USU1_9GAMM</name>
<dbReference type="Gene3D" id="3.30.565.10">
    <property type="entry name" value="Histidine kinase-like ATPase, C-terminal domain"/>
    <property type="match status" value="1"/>
</dbReference>
<evidence type="ECO:0000256" key="1">
    <source>
        <dbReference type="ARBA" id="ARBA00000085"/>
    </source>
</evidence>
<dbReference type="SUPFAM" id="SSF47384">
    <property type="entry name" value="Homodimeric domain of signal transducing histidine kinase"/>
    <property type="match status" value="1"/>
</dbReference>
<dbReference type="InterPro" id="IPR004358">
    <property type="entry name" value="Sig_transdc_His_kin-like_C"/>
</dbReference>